<feature type="domain" description="Major facilitator superfamily (MFS) profile" evidence="8">
    <location>
        <begin position="112"/>
        <end position="539"/>
    </location>
</feature>
<dbReference type="GO" id="GO:0005275">
    <property type="term" value="F:amine transmembrane transporter activity"/>
    <property type="evidence" value="ECO:0007669"/>
    <property type="project" value="TreeGrafter"/>
</dbReference>
<feature type="transmembrane region" description="Helical" evidence="7">
    <location>
        <begin position="267"/>
        <end position="287"/>
    </location>
</feature>
<dbReference type="PANTHER" id="PTHR23502:SF21">
    <property type="entry name" value="DITYROSINE TRANSPORTER 1"/>
    <property type="match status" value="1"/>
</dbReference>
<feature type="transmembrane region" description="Helical" evidence="7">
    <location>
        <begin position="178"/>
        <end position="198"/>
    </location>
</feature>
<dbReference type="PROSITE" id="PS50850">
    <property type="entry name" value="MFS"/>
    <property type="match status" value="1"/>
</dbReference>
<feature type="transmembrane region" description="Helical" evidence="7">
    <location>
        <begin position="426"/>
        <end position="447"/>
    </location>
</feature>
<dbReference type="EMBL" id="MU004192">
    <property type="protein sequence ID" value="KAF2493420.1"/>
    <property type="molecule type" value="Genomic_DNA"/>
</dbReference>
<keyword evidence="4 7" id="KW-1133">Transmembrane helix</keyword>
<dbReference type="Gene3D" id="1.20.1250.20">
    <property type="entry name" value="MFS general substrate transporter like domains"/>
    <property type="match status" value="1"/>
</dbReference>
<dbReference type="OrthoDB" id="3936150at2759"/>
<keyword evidence="2" id="KW-0813">Transport</keyword>
<feature type="transmembrane region" description="Helical" evidence="7">
    <location>
        <begin position="516"/>
        <end position="537"/>
    </location>
</feature>
<name>A0A6A6QN44_9PEZI</name>
<evidence type="ECO:0000256" key="7">
    <source>
        <dbReference type="SAM" id="Phobius"/>
    </source>
</evidence>
<feature type="compositionally biased region" description="Polar residues" evidence="6">
    <location>
        <begin position="57"/>
        <end position="69"/>
    </location>
</feature>
<evidence type="ECO:0000256" key="1">
    <source>
        <dbReference type="ARBA" id="ARBA00004141"/>
    </source>
</evidence>
<dbReference type="SUPFAM" id="SSF103473">
    <property type="entry name" value="MFS general substrate transporter"/>
    <property type="match status" value="1"/>
</dbReference>
<feature type="transmembrane region" description="Helical" evidence="7">
    <location>
        <begin position="377"/>
        <end position="396"/>
    </location>
</feature>
<dbReference type="Pfam" id="PF07690">
    <property type="entry name" value="MFS_1"/>
    <property type="match status" value="1"/>
</dbReference>
<dbReference type="FunFam" id="1.20.1250.20:FF:000172">
    <property type="entry name" value="MFS multidrug resistance transporter"/>
    <property type="match status" value="1"/>
</dbReference>
<feature type="transmembrane region" description="Helical" evidence="7">
    <location>
        <begin position="146"/>
        <end position="166"/>
    </location>
</feature>
<reference evidence="9" key="1">
    <citation type="journal article" date="2020" name="Stud. Mycol.">
        <title>101 Dothideomycetes genomes: a test case for predicting lifestyles and emergence of pathogens.</title>
        <authorList>
            <person name="Haridas S."/>
            <person name="Albert R."/>
            <person name="Binder M."/>
            <person name="Bloem J."/>
            <person name="Labutti K."/>
            <person name="Salamov A."/>
            <person name="Andreopoulos B."/>
            <person name="Baker S."/>
            <person name="Barry K."/>
            <person name="Bills G."/>
            <person name="Bluhm B."/>
            <person name="Cannon C."/>
            <person name="Castanera R."/>
            <person name="Culley D."/>
            <person name="Daum C."/>
            <person name="Ezra D."/>
            <person name="Gonzalez J."/>
            <person name="Henrissat B."/>
            <person name="Kuo A."/>
            <person name="Liang C."/>
            <person name="Lipzen A."/>
            <person name="Lutzoni F."/>
            <person name="Magnuson J."/>
            <person name="Mondo S."/>
            <person name="Nolan M."/>
            <person name="Ohm R."/>
            <person name="Pangilinan J."/>
            <person name="Park H.-J."/>
            <person name="Ramirez L."/>
            <person name="Alfaro M."/>
            <person name="Sun H."/>
            <person name="Tritt A."/>
            <person name="Yoshinaga Y."/>
            <person name="Zwiers L.-H."/>
            <person name="Turgeon B."/>
            <person name="Goodwin S."/>
            <person name="Spatafora J."/>
            <person name="Crous P."/>
            <person name="Grigoriev I."/>
        </authorList>
    </citation>
    <scope>NUCLEOTIDE SEQUENCE</scope>
    <source>
        <strain evidence="9">CBS 269.34</strain>
    </source>
</reference>
<feature type="region of interest" description="Disordered" evidence="6">
    <location>
        <begin position="26"/>
        <end position="80"/>
    </location>
</feature>
<evidence type="ECO:0000256" key="3">
    <source>
        <dbReference type="ARBA" id="ARBA00022692"/>
    </source>
</evidence>
<feature type="transmembrane region" description="Helical" evidence="7">
    <location>
        <begin position="204"/>
        <end position="226"/>
    </location>
</feature>
<keyword evidence="5 7" id="KW-0472">Membrane</keyword>
<sequence length="579" mass="62032">MAAPSSVPLQPIYPLQKVPTITIGHETPSLGYRGNSSSYSSVPAAEPEHAIGHRRNSSSVSLLSQTETNDPAPARDFSDTSLLLPRSETEAPLSKPQKPPYTAFSDGRRKFLLAIVTAAAFLAPVAGNIYLPALPQLSIDFHVSRVAINATVSIFMLVFAIAPLFWGACADFMGRKPLYTISFLIFVLANAILIFIPANYGALFFLRILQATGASSVASLGAGTIADMYEPKIRAGAISIFMLGPQLGPVLGPVIGGAIIGSTSWRWIFGFLAILGAAIWVWMLFCLPETLRAKVGNSALHADGPWIAFPNFHARAPIAPGTIIMKRPSAMNVFKLLKYPPIVLVSINVAILFGSYYCVAVTLPTRLKYEYHFSETAIGVAYIPIGVSMIAGSLLSGRYSDWDHTRAQRASPDGKVAPEHRIKSQLFGVVLFPIGIELYGWSCYFAFHPAVVLTATAVVGFSMSWVFATNTTYMTLAKPGQAATLVAIASLFRNPAASLASLVIDPIVTKIGIGWTFRGLAALDMSCILMVIVLIWYGPGWRKRIDDEIAAEKAKAAPSVGQGAAGVSAVSLAPSTIQR</sequence>
<accession>A0A6A6QN44</accession>
<dbReference type="GO" id="GO:0005886">
    <property type="term" value="C:plasma membrane"/>
    <property type="evidence" value="ECO:0007669"/>
    <property type="project" value="TreeGrafter"/>
</dbReference>
<evidence type="ECO:0000259" key="8">
    <source>
        <dbReference type="PROSITE" id="PS50850"/>
    </source>
</evidence>
<dbReference type="CDD" id="cd17323">
    <property type="entry name" value="MFS_Tpo1_MDR_like"/>
    <property type="match status" value="1"/>
</dbReference>
<dbReference type="InterPro" id="IPR011701">
    <property type="entry name" value="MFS"/>
</dbReference>
<feature type="transmembrane region" description="Helical" evidence="7">
    <location>
        <begin position="453"/>
        <end position="473"/>
    </location>
</feature>
<evidence type="ECO:0000256" key="5">
    <source>
        <dbReference type="ARBA" id="ARBA00023136"/>
    </source>
</evidence>
<dbReference type="Proteomes" id="UP000799750">
    <property type="component" value="Unassembled WGS sequence"/>
</dbReference>
<proteinExistence type="predicted"/>
<dbReference type="InterPro" id="IPR036259">
    <property type="entry name" value="MFS_trans_sf"/>
</dbReference>
<feature type="transmembrane region" description="Helical" evidence="7">
    <location>
        <begin position="336"/>
        <end position="357"/>
    </location>
</feature>
<protein>
    <submittedName>
        <fullName evidence="9">MFS general substrate transporter</fullName>
    </submittedName>
</protein>
<evidence type="ECO:0000256" key="6">
    <source>
        <dbReference type="SAM" id="MobiDB-lite"/>
    </source>
</evidence>
<evidence type="ECO:0000313" key="10">
    <source>
        <dbReference type="Proteomes" id="UP000799750"/>
    </source>
</evidence>
<evidence type="ECO:0000256" key="4">
    <source>
        <dbReference type="ARBA" id="ARBA00022989"/>
    </source>
</evidence>
<feature type="transmembrane region" description="Helical" evidence="7">
    <location>
        <begin position="111"/>
        <end position="131"/>
    </location>
</feature>
<dbReference type="InterPro" id="IPR020846">
    <property type="entry name" value="MFS_dom"/>
</dbReference>
<feature type="transmembrane region" description="Helical" evidence="7">
    <location>
        <begin position="238"/>
        <end position="261"/>
    </location>
</feature>
<organism evidence="9 10">
    <name type="scientific">Lophium mytilinum</name>
    <dbReference type="NCBI Taxonomy" id="390894"/>
    <lineage>
        <taxon>Eukaryota</taxon>
        <taxon>Fungi</taxon>
        <taxon>Dikarya</taxon>
        <taxon>Ascomycota</taxon>
        <taxon>Pezizomycotina</taxon>
        <taxon>Dothideomycetes</taxon>
        <taxon>Pleosporomycetidae</taxon>
        <taxon>Mytilinidiales</taxon>
        <taxon>Mytilinidiaceae</taxon>
        <taxon>Lophium</taxon>
    </lineage>
</organism>
<dbReference type="AlphaFoldDB" id="A0A6A6QN44"/>
<gene>
    <name evidence="9" type="ORF">BU16DRAFT_489997</name>
</gene>
<evidence type="ECO:0000256" key="2">
    <source>
        <dbReference type="ARBA" id="ARBA00022448"/>
    </source>
</evidence>
<evidence type="ECO:0000313" key="9">
    <source>
        <dbReference type="EMBL" id="KAF2493420.1"/>
    </source>
</evidence>
<keyword evidence="10" id="KW-1185">Reference proteome</keyword>
<comment type="subcellular location">
    <subcellularLocation>
        <location evidence="1">Membrane</location>
        <topology evidence="1">Multi-pass membrane protein</topology>
    </subcellularLocation>
</comment>
<keyword evidence="3 7" id="KW-0812">Transmembrane</keyword>
<dbReference type="PANTHER" id="PTHR23502">
    <property type="entry name" value="MAJOR FACILITATOR SUPERFAMILY"/>
    <property type="match status" value="1"/>
</dbReference>
<feature type="transmembrane region" description="Helical" evidence="7">
    <location>
        <begin position="485"/>
        <end position="504"/>
    </location>
</feature>